<keyword evidence="5 8" id="KW-0812">Transmembrane</keyword>
<evidence type="ECO:0000256" key="2">
    <source>
        <dbReference type="ARBA" id="ARBA00010145"/>
    </source>
</evidence>
<dbReference type="RefSeq" id="WP_118989962.1">
    <property type="nucleotide sequence ID" value="NZ_CP023434.1"/>
</dbReference>
<keyword evidence="7 8" id="KW-0472">Membrane</keyword>
<gene>
    <name evidence="9" type="ORF">CL176_02805</name>
</gene>
<dbReference type="Pfam" id="PF03547">
    <property type="entry name" value="Mem_trans"/>
    <property type="match status" value="1"/>
</dbReference>
<feature type="transmembrane region" description="Helical" evidence="8">
    <location>
        <begin position="166"/>
        <end position="186"/>
    </location>
</feature>
<dbReference type="GO" id="GO:0005886">
    <property type="term" value="C:plasma membrane"/>
    <property type="evidence" value="ECO:0007669"/>
    <property type="project" value="UniProtKB-SubCell"/>
</dbReference>
<accession>A0A347WIY5</accession>
<dbReference type="InterPro" id="IPR004776">
    <property type="entry name" value="Mem_transp_PIN-like"/>
</dbReference>
<feature type="transmembrane region" description="Helical" evidence="8">
    <location>
        <begin position="230"/>
        <end position="249"/>
    </location>
</feature>
<dbReference type="PANTHER" id="PTHR36838">
    <property type="entry name" value="AUXIN EFFLUX CARRIER FAMILY PROTEIN"/>
    <property type="match status" value="1"/>
</dbReference>
<name>A0A347WIY5_9LACT</name>
<keyword evidence="6 8" id="KW-1133">Transmembrane helix</keyword>
<protein>
    <recommendedName>
        <fullName evidence="11">Transporter</fullName>
    </recommendedName>
</protein>
<evidence type="ECO:0000256" key="6">
    <source>
        <dbReference type="ARBA" id="ARBA00022989"/>
    </source>
</evidence>
<feature type="transmembrane region" description="Helical" evidence="8">
    <location>
        <begin position="293"/>
        <end position="311"/>
    </location>
</feature>
<evidence type="ECO:0008006" key="11">
    <source>
        <dbReference type="Google" id="ProtNLM"/>
    </source>
</evidence>
<dbReference type="InterPro" id="IPR038770">
    <property type="entry name" value="Na+/solute_symporter_sf"/>
</dbReference>
<dbReference type="OrthoDB" id="9798064at2"/>
<organism evidence="9 10">
    <name type="scientific">Suicoccus acidiformans</name>
    <dbReference type="NCBI Taxonomy" id="2036206"/>
    <lineage>
        <taxon>Bacteria</taxon>
        <taxon>Bacillati</taxon>
        <taxon>Bacillota</taxon>
        <taxon>Bacilli</taxon>
        <taxon>Lactobacillales</taxon>
        <taxon>Aerococcaceae</taxon>
        <taxon>Suicoccus</taxon>
    </lineage>
</organism>
<dbReference type="PANTHER" id="PTHR36838:SF1">
    <property type="entry name" value="SLR1864 PROTEIN"/>
    <property type="match status" value="1"/>
</dbReference>
<evidence type="ECO:0000256" key="4">
    <source>
        <dbReference type="ARBA" id="ARBA00022475"/>
    </source>
</evidence>
<evidence type="ECO:0000256" key="3">
    <source>
        <dbReference type="ARBA" id="ARBA00022448"/>
    </source>
</evidence>
<evidence type="ECO:0000256" key="7">
    <source>
        <dbReference type="ARBA" id="ARBA00023136"/>
    </source>
</evidence>
<feature type="transmembrane region" description="Helical" evidence="8">
    <location>
        <begin position="198"/>
        <end position="218"/>
    </location>
</feature>
<dbReference type="EMBL" id="CP023434">
    <property type="protein sequence ID" value="AXY25042.1"/>
    <property type="molecule type" value="Genomic_DNA"/>
</dbReference>
<feature type="transmembrane region" description="Helical" evidence="8">
    <location>
        <begin position="261"/>
        <end position="281"/>
    </location>
</feature>
<reference evidence="9 10" key="1">
    <citation type="submission" date="2017-09" db="EMBL/GenBank/DDBJ databases">
        <title>Complete genome sequence of Oxytococcus suis strain ZY16052.</title>
        <authorList>
            <person name="Li F."/>
        </authorList>
    </citation>
    <scope>NUCLEOTIDE SEQUENCE [LARGE SCALE GENOMIC DNA]</scope>
    <source>
        <strain evidence="9 10">ZY16052</strain>
    </source>
</reference>
<keyword evidence="4" id="KW-1003">Cell membrane</keyword>
<evidence type="ECO:0000313" key="10">
    <source>
        <dbReference type="Proteomes" id="UP000263232"/>
    </source>
</evidence>
<dbReference type="GO" id="GO:0055085">
    <property type="term" value="P:transmembrane transport"/>
    <property type="evidence" value="ECO:0007669"/>
    <property type="project" value="InterPro"/>
</dbReference>
<dbReference type="Gene3D" id="1.20.1530.20">
    <property type="match status" value="1"/>
</dbReference>
<comment type="similarity">
    <text evidence="2">Belongs to the auxin efflux carrier (TC 2.A.69) family.</text>
</comment>
<evidence type="ECO:0000256" key="5">
    <source>
        <dbReference type="ARBA" id="ARBA00022692"/>
    </source>
</evidence>
<keyword evidence="3" id="KW-0813">Transport</keyword>
<keyword evidence="10" id="KW-1185">Reference proteome</keyword>
<feature type="transmembrane region" description="Helical" evidence="8">
    <location>
        <begin position="132"/>
        <end position="154"/>
    </location>
</feature>
<feature type="transmembrane region" description="Helical" evidence="8">
    <location>
        <begin position="42"/>
        <end position="58"/>
    </location>
</feature>
<dbReference type="AlphaFoldDB" id="A0A347WIY5"/>
<dbReference type="KEGG" id="abae:CL176_02805"/>
<evidence type="ECO:0000256" key="8">
    <source>
        <dbReference type="SAM" id="Phobius"/>
    </source>
</evidence>
<feature type="transmembrane region" description="Helical" evidence="8">
    <location>
        <begin position="12"/>
        <end position="30"/>
    </location>
</feature>
<evidence type="ECO:0000313" key="9">
    <source>
        <dbReference type="EMBL" id="AXY25042.1"/>
    </source>
</evidence>
<sequence length="312" mass="34779">MQLDFFLTLQRVLVLFLLIIIGFFAGKAKLISPKGQQDITNLVLYITMPATIFLAMQLEYQPERLQKAGSIIAIVGVCYLLMFLFGLITSKFTFLNLDDAQQDVYRVACLLSNTSFMGYPIVQSLLGDEALFYAVIGAGFIFEIVSWTLGIYMIGRRSTGTVTFNWKKIVFSPGILSILIGLLFFVNQWAVPEPVYSVLTTLSPATSPLAMIVVGLILSRSDIKAAFQNSTLYFQSFIKLLFVPVIILFTLKALGFTDYELIIPVIMLAMPTASYVAMFSANYDNNPQFASQMVFMTSLLSIITIPVITLLF</sequence>
<dbReference type="Proteomes" id="UP000263232">
    <property type="component" value="Chromosome"/>
</dbReference>
<feature type="transmembrane region" description="Helical" evidence="8">
    <location>
        <begin position="70"/>
        <end position="92"/>
    </location>
</feature>
<proteinExistence type="inferred from homology"/>
<comment type="subcellular location">
    <subcellularLocation>
        <location evidence="1">Cell membrane</location>
        <topology evidence="1">Multi-pass membrane protein</topology>
    </subcellularLocation>
</comment>
<evidence type="ECO:0000256" key="1">
    <source>
        <dbReference type="ARBA" id="ARBA00004651"/>
    </source>
</evidence>